<dbReference type="Gene3D" id="3.40.30.10">
    <property type="entry name" value="Glutaredoxin"/>
    <property type="match status" value="1"/>
</dbReference>
<dbReference type="SUPFAM" id="SSF47616">
    <property type="entry name" value="GST C-terminal domain-like"/>
    <property type="match status" value="1"/>
</dbReference>
<dbReference type="STRING" id="2316362.A0A4Q2DGU7"/>
<dbReference type="Pfam" id="PF13409">
    <property type="entry name" value="GST_N_2"/>
    <property type="match status" value="1"/>
</dbReference>
<dbReference type="InterPro" id="IPR036249">
    <property type="entry name" value="Thioredoxin-like_sf"/>
</dbReference>
<accession>A0A4Q2DGU7</accession>
<dbReference type="InterPro" id="IPR054416">
    <property type="entry name" value="GST_UstS-like_C"/>
</dbReference>
<evidence type="ECO:0000313" key="3">
    <source>
        <dbReference type="Proteomes" id="UP000290288"/>
    </source>
</evidence>
<gene>
    <name evidence="2" type="ORF">EST38_g6841</name>
</gene>
<reference evidence="2 3" key="1">
    <citation type="submission" date="2019-01" db="EMBL/GenBank/DDBJ databases">
        <title>Draft genome sequence of Psathyrella aberdarensis IHI B618.</title>
        <authorList>
            <person name="Buettner E."/>
            <person name="Kellner H."/>
        </authorList>
    </citation>
    <scope>NUCLEOTIDE SEQUENCE [LARGE SCALE GENOMIC DNA]</scope>
    <source>
        <strain evidence="2 3">IHI B618</strain>
    </source>
</reference>
<comment type="caution">
    <text evidence="2">The sequence shown here is derived from an EMBL/GenBank/DDBJ whole genome shotgun (WGS) entry which is preliminary data.</text>
</comment>
<dbReference type="SUPFAM" id="SSF52833">
    <property type="entry name" value="Thioredoxin-like"/>
    <property type="match status" value="1"/>
</dbReference>
<dbReference type="InterPro" id="IPR004045">
    <property type="entry name" value="Glutathione_S-Trfase_N"/>
</dbReference>
<sequence length="279" mass="31949">MEFPELDQTKITFFDLASNIPHHRFSCSTWKTRYALNFKRLPFTTHFVDFIDVEPLCKHIGAKPGIIVPSPIPGEPPLKQIYTLPVIYDPKTKKAVSESLAIAEYLDATYTNEDKHPKLIKPGTLGLTRAFAKCIDSLLIPPIIPFLLPATFPIVLERSREYFRRTREPYFGGKKLEEVIPTGEEKVAGLKKVEDVFRVFAGWFNANPYEEHAELNDDGNLWLMGTEVSYADLILAAYVMWMKKVWGEDSDEWKQASCWNGGKWERLLDGCKIFEGETL</sequence>
<dbReference type="EMBL" id="SDEE01000226">
    <property type="protein sequence ID" value="RXW19013.1"/>
    <property type="molecule type" value="Genomic_DNA"/>
</dbReference>
<evidence type="ECO:0000313" key="2">
    <source>
        <dbReference type="EMBL" id="RXW19013.1"/>
    </source>
</evidence>
<name>A0A4Q2DGU7_9AGAR</name>
<dbReference type="Gene3D" id="1.20.1050.10">
    <property type="match status" value="1"/>
</dbReference>
<evidence type="ECO:0000259" key="1">
    <source>
        <dbReference type="PROSITE" id="PS50404"/>
    </source>
</evidence>
<dbReference type="OrthoDB" id="4951845at2759"/>
<feature type="domain" description="GST N-terminal" evidence="1">
    <location>
        <begin position="16"/>
        <end position="114"/>
    </location>
</feature>
<dbReference type="Pfam" id="PF22041">
    <property type="entry name" value="GST_C_7"/>
    <property type="match status" value="1"/>
</dbReference>
<proteinExistence type="predicted"/>
<keyword evidence="3" id="KW-1185">Reference proteome</keyword>
<dbReference type="Proteomes" id="UP000290288">
    <property type="component" value="Unassembled WGS sequence"/>
</dbReference>
<dbReference type="PROSITE" id="PS50404">
    <property type="entry name" value="GST_NTER"/>
    <property type="match status" value="1"/>
</dbReference>
<organism evidence="2 3">
    <name type="scientific">Candolleomyces aberdarensis</name>
    <dbReference type="NCBI Taxonomy" id="2316362"/>
    <lineage>
        <taxon>Eukaryota</taxon>
        <taxon>Fungi</taxon>
        <taxon>Dikarya</taxon>
        <taxon>Basidiomycota</taxon>
        <taxon>Agaricomycotina</taxon>
        <taxon>Agaricomycetes</taxon>
        <taxon>Agaricomycetidae</taxon>
        <taxon>Agaricales</taxon>
        <taxon>Agaricineae</taxon>
        <taxon>Psathyrellaceae</taxon>
        <taxon>Candolleomyces</taxon>
    </lineage>
</organism>
<protein>
    <recommendedName>
        <fullName evidence="1">GST N-terminal domain-containing protein</fullName>
    </recommendedName>
</protein>
<dbReference type="InterPro" id="IPR036282">
    <property type="entry name" value="Glutathione-S-Trfase_C_sf"/>
</dbReference>
<dbReference type="AlphaFoldDB" id="A0A4Q2DGU7"/>